<feature type="non-terminal residue" evidence="3">
    <location>
        <position position="1"/>
    </location>
</feature>
<accession>A0A0D6ERD6</accession>
<dbReference type="AlphaFoldDB" id="A0A0D6ERD6"/>
<feature type="region of interest" description="Disordered" evidence="2">
    <location>
        <begin position="1"/>
        <end position="65"/>
    </location>
</feature>
<dbReference type="CDD" id="cd10207">
    <property type="entry name" value="ASKHA_NBD_Arp10"/>
    <property type="match status" value="1"/>
</dbReference>
<feature type="compositionally biased region" description="Basic and acidic residues" evidence="2">
    <location>
        <begin position="616"/>
        <end position="625"/>
    </location>
</feature>
<feature type="region of interest" description="Disordered" evidence="2">
    <location>
        <begin position="588"/>
        <end position="637"/>
    </location>
</feature>
<sequence>MSSPASFAPVSPSVQQRPRSASRSRSLHRRPSQGALSTPSRPSGAASAAAASSSSSAASGAPPTPALPPAAALLAAASASPHYTTSLRSRHSLYGTEDRVVLDLGSRVWKVGFSGETGPRGCLSWLDAGAGGGGDGGALVLGLERDGDRKAGEIWGLEKGESGDEQWEVREERVTRALRDLWFDHLMTDPKTRKVLVVENPLLPTRVKEMIARVPSVNFASAPLLALMAAGTVTGLVVDVGHLETTVLPIFHARPLFPLVTSTPLAGSAVNSRLRLLLLAFGSYIPPPSSLNSMTVPKATRVPREVLSDELIEEIKTRMCFVGEEVPEAREPSAAMDLDTSEEDDDPDDPDASLLKHLYARYAHASPATTTLSLRIPSFSPSPSAYPPVGKGHLLVPSWIREHAASSILFDSALESDDALSVQSAVLECLLKLPIDLRKTMAANVLVTGGTAALPGFFPRFKDALLTQLERAHPPSPPPSPPPSSPTTTDPARALRRRALALRLHTLRHSPRYAPLTPLAPYLCLLNHPSPAASSSSSPASSLRSSQARLSEGSAPAFHPALQAWVGGSLAGALKVGGEEVLREQWDASREAAAPEEEELLALDENEDAREGGGGGREDGRERQGGGRVPDWTTVGI</sequence>
<feature type="compositionally biased region" description="Acidic residues" evidence="2">
    <location>
        <begin position="339"/>
        <end position="351"/>
    </location>
</feature>
<name>A0A0D6ERD6_SPOSA</name>
<dbReference type="SMART" id="SM00268">
    <property type="entry name" value="ACTIN"/>
    <property type="match status" value="1"/>
</dbReference>
<proteinExistence type="inferred from homology"/>
<evidence type="ECO:0000313" key="4">
    <source>
        <dbReference type="Proteomes" id="UP000243876"/>
    </source>
</evidence>
<evidence type="ECO:0000313" key="3">
    <source>
        <dbReference type="EMBL" id="CEQ42351.1"/>
    </source>
</evidence>
<dbReference type="OrthoDB" id="337660at2759"/>
<dbReference type="Gene3D" id="3.30.420.40">
    <property type="match status" value="2"/>
</dbReference>
<dbReference type="SUPFAM" id="SSF53067">
    <property type="entry name" value="Actin-like ATPase domain"/>
    <property type="match status" value="2"/>
</dbReference>
<feature type="compositionally biased region" description="Low complexity" evidence="2">
    <location>
        <begin position="37"/>
        <end position="61"/>
    </location>
</feature>
<dbReference type="Gene3D" id="3.90.640.10">
    <property type="entry name" value="Actin, Chain A, domain 4"/>
    <property type="match status" value="1"/>
</dbReference>
<dbReference type="Pfam" id="PF00022">
    <property type="entry name" value="Actin"/>
    <property type="match status" value="1"/>
</dbReference>
<dbReference type="Proteomes" id="UP000243876">
    <property type="component" value="Unassembled WGS sequence"/>
</dbReference>
<organism evidence="3 4">
    <name type="scientific">Sporidiobolus salmonicolor</name>
    <name type="common">Yeast-like fungus</name>
    <name type="synonym">Sporobolomyces salmonicolor</name>
    <dbReference type="NCBI Taxonomy" id="5005"/>
    <lineage>
        <taxon>Eukaryota</taxon>
        <taxon>Fungi</taxon>
        <taxon>Dikarya</taxon>
        <taxon>Basidiomycota</taxon>
        <taxon>Pucciniomycotina</taxon>
        <taxon>Microbotryomycetes</taxon>
        <taxon>Sporidiobolales</taxon>
        <taxon>Sporidiobolaceae</taxon>
        <taxon>Sporobolomyces</taxon>
    </lineage>
</organism>
<keyword evidence="4" id="KW-1185">Reference proteome</keyword>
<feature type="compositionally biased region" description="Basic residues" evidence="2">
    <location>
        <begin position="20"/>
        <end position="31"/>
    </location>
</feature>
<feature type="compositionally biased region" description="Pro residues" evidence="2">
    <location>
        <begin position="474"/>
        <end position="485"/>
    </location>
</feature>
<evidence type="ECO:0000256" key="1">
    <source>
        <dbReference type="RuleBase" id="RU000487"/>
    </source>
</evidence>
<dbReference type="PANTHER" id="PTHR11937">
    <property type="entry name" value="ACTIN"/>
    <property type="match status" value="1"/>
</dbReference>
<dbReference type="InterPro" id="IPR043129">
    <property type="entry name" value="ATPase_NBD"/>
</dbReference>
<feature type="compositionally biased region" description="Low complexity" evidence="2">
    <location>
        <begin position="1"/>
        <end position="19"/>
    </location>
</feature>
<feature type="compositionally biased region" description="Acidic residues" evidence="2">
    <location>
        <begin position="594"/>
        <end position="608"/>
    </location>
</feature>
<comment type="similarity">
    <text evidence="1">Belongs to the actin family.</text>
</comment>
<feature type="region of interest" description="Disordered" evidence="2">
    <location>
        <begin position="329"/>
        <end position="351"/>
    </location>
</feature>
<reference evidence="4" key="1">
    <citation type="submission" date="2015-02" db="EMBL/GenBank/DDBJ databases">
        <authorList>
            <person name="Gon?alves P."/>
        </authorList>
    </citation>
    <scope>NUCLEOTIDE SEQUENCE [LARGE SCALE GENOMIC DNA]</scope>
</reference>
<gene>
    <name evidence="3" type="primary">SPOSA6832_04160</name>
</gene>
<protein>
    <submittedName>
        <fullName evidence="3">SPOSA6832_04160-mRNA-1:cds</fullName>
    </submittedName>
</protein>
<evidence type="ECO:0000256" key="2">
    <source>
        <dbReference type="SAM" id="MobiDB-lite"/>
    </source>
</evidence>
<dbReference type="InterPro" id="IPR004000">
    <property type="entry name" value="Actin"/>
</dbReference>
<dbReference type="EMBL" id="CENE01000024">
    <property type="protein sequence ID" value="CEQ42351.1"/>
    <property type="molecule type" value="Genomic_DNA"/>
</dbReference>
<feature type="region of interest" description="Disordered" evidence="2">
    <location>
        <begin position="470"/>
        <end position="491"/>
    </location>
</feature>